<accession>A0AA36M2P8</accession>
<dbReference type="EMBL" id="CATQJL010000112">
    <property type="protein sequence ID" value="CAJ0595521.1"/>
    <property type="molecule type" value="Genomic_DNA"/>
</dbReference>
<name>A0AA36M2P8_CYLNA</name>
<reference evidence="2" key="1">
    <citation type="submission" date="2023-07" db="EMBL/GenBank/DDBJ databases">
        <authorList>
            <consortium name="CYATHOMIX"/>
        </authorList>
    </citation>
    <scope>NUCLEOTIDE SEQUENCE</scope>
    <source>
        <strain evidence="2">N/A</strain>
    </source>
</reference>
<dbReference type="Gene3D" id="3.40.33.10">
    <property type="entry name" value="CAP"/>
    <property type="match status" value="1"/>
</dbReference>
<dbReference type="InterPro" id="IPR035940">
    <property type="entry name" value="CAP_sf"/>
</dbReference>
<dbReference type="CDD" id="cd05380">
    <property type="entry name" value="CAP_euk"/>
    <property type="match status" value="1"/>
</dbReference>
<evidence type="ECO:0000259" key="1">
    <source>
        <dbReference type="SMART" id="SM00198"/>
    </source>
</evidence>
<dbReference type="Proteomes" id="UP001176961">
    <property type="component" value="Unassembled WGS sequence"/>
</dbReference>
<evidence type="ECO:0000313" key="2">
    <source>
        <dbReference type="EMBL" id="CAJ0595521.1"/>
    </source>
</evidence>
<comment type="caution">
    <text evidence="2">The sequence shown here is derived from an EMBL/GenBank/DDBJ whole genome shotgun (WGS) entry which is preliminary data.</text>
</comment>
<dbReference type="InterPro" id="IPR014044">
    <property type="entry name" value="CAP_dom"/>
</dbReference>
<organism evidence="2 3">
    <name type="scientific">Cylicocyclus nassatus</name>
    <name type="common">Nematode worm</name>
    <dbReference type="NCBI Taxonomy" id="53992"/>
    <lineage>
        <taxon>Eukaryota</taxon>
        <taxon>Metazoa</taxon>
        <taxon>Ecdysozoa</taxon>
        <taxon>Nematoda</taxon>
        <taxon>Chromadorea</taxon>
        <taxon>Rhabditida</taxon>
        <taxon>Rhabditina</taxon>
        <taxon>Rhabditomorpha</taxon>
        <taxon>Strongyloidea</taxon>
        <taxon>Strongylidae</taxon>
        <taxon>Cylicocyclus</taxon>
    </lineage>
</organism>
<proteinExistence type="predicted"/>
<protein>
    <recommendedName>
        <fullName evidence="1">SCP domain-containing protein</fullName>
    </recommendedName>
</protein>
<sequence length="225" mass="26555">MKSEGVRRYRCEPRRQICSTNKMNECIRRKALDLHNHFRSRLARGKVRWRNRERLPQGAAILKLKYDCDLERDARFTMKKCKRDEIDYKEMTGEELNIDIIDHSLAGSRLQALKVAIYKWWYTVKEHDPIKGLMFTKDMENKTIKTFTRMAWDTTSHIGCYVRNCSDGYHVSCVGNILNDLIYEKGRACSLCREFDLACGRETRLCIEKKKTSKRFGTTALTRPR</sequence>
<dbReference type="AlphaFoldDB" id="A0AA36M2P8"/>
<keyword evidence="3" id="KW-1185">Reference proteome</keyword>
<gene>
    <name evidence="2" type="ORF">CYNAS_LOCUS7504</name>
</gene>
<dbReference type="SMART" id="SM00198">
    <property type="entry name" value="SCP"/>
    <property type="match status" value="1"/>
</dbReference>
<dbReference type="SUPFAM" id="SSF55797">
    <property type="entry name" value="PR-1-like"/>
    <property type="match status" value="1"/>
</dbReference>
<feature type="domain" description="SCP" evidence="1">
    <location>
        <begin position="26"/>
        <end position="179"/>
    </location>
</feature>
<evidence type="ECO:0000313" key="3">
    <source>
        <dbReference type="Proteomes" id="UP001176961"/>
    </source>
</evidence>
<dbReference type="Pfam" id="PF00188">
    <property type="entry name" value="CAP"/>
    <property type="match status" value="1"/>
</dbReference>